<feature type="compositionally biased region" description="Basic residues" evidence="8">
    <location>
        <begin position="530"/>
        <end position="541"/>
    </location>
</feature>
<dbReference type="GO" id="GO:0031490">
    <property type="term" value="F:chromatin DNA binding"/>
    <property type="evidence" value="ECO:0007669"/>
    <property type="project" value="TreeGrafter"/>
</dbReference>
<evidence type="ECO:0000259" key="9">
    <source>
        <dbReference type="PROSITE" id="PS50089"/>
    </source>
</evidence>
<keyword evidence="12" id="KW-1185">Reference proteome</keyword>
<proteinExistence type="inferred from homology"/>
<organism evidence="11 12">
    <name type="scientific">Musa troglodytarum</name>
    <name type="common">fe'i banana</name>
    <dbReference type="NCBI Taxonomy" id="320322"/>
    <lineage>
        <taxon>Eukaryota</taxon>
        <taxon>Viridiplantae</taxon>
        <taxon>Streptophyta</taxon>
        <taxon>Embryophyta</taxon>
        <taxon>Tracheophyta</taxon>
        <taxon>Spermatophyta</taxon>
        <taxon>Magnoliopsida</taxon>
        <taxon>Liliopsida</taxon>
        <taxon>Zingiberales</taxon>
        <taxon>Musaceae</taxon>
        <taxon>Musa</taxon>
    </lineage>
</organism>
<evidence type="ECO:0000313" key="11">
    <source>
        <dbReference type="EMBL" id="URE04996.1"/>
    </source>
</evidence>
<keyword evidence="7" id="KW-0863">Zinc-finger</keyword>
<evidence type="ECO:0000256" key="7">
    <source>
        <dbReference type="PROSITE-ProRule" id="PRU00175"/>
    </source>
</evidence>
<dbReference type="GO" id="GO:0008270">
    <property type="term" value="F:zinc ion binding"/>
    <property type="evidence" value="ECO:0007669"/>
    <property type="project" value="UniProtKB-KW"/>
</dbReference>
<evidence type="ECO:0000259" key="10">
    <source>
        <dbReference type="PROSITE" id="PS51184"/>
    </source>
</evidence>
<accession>A0A9E7FXP7</accession>
<keyword evidence="4" id="KW-0805">Transcription regulation</keyword>
<sequence length="1017" mass="115902">MPPTRTGKRLRPTEAEDGGFPSRTRSGGRRPPVQSSPQLDFPDKCRAKHLDAKPGFLGYNAEKAYAQMKAFFFFYFSFLGNPVESTMCHQCQRNDKGRVVRCTKCRTKRYCIPCISRWYSQLTEEAISEACPVCRGNCNCKACLRIDGSLKDLMKFDVEFSDDEKLQYSAYLLQMLLPVIQKINQEQLLEKELEAKNQGLSLSDFKLQEACWNADERAYCNNCRTSIYDYHRSCPNCSYDLCLTCCREIREGHLQGGGVEEVEYADNGFDYLHGKDSCAHCPEGRKDLEGSSEDKFRSISEWKTQSDGSVPCPLQSMGGCGSGILELRTLFPDGWVSDLVLKAEELVHTYRCMNITRILEQGCSCFTSEGVVDHGNDSARKAASRDDMSDNYLYCPNALDIQNEDLKHFQCHWVKGEPIIVTNVLETTSGLSWEPMVMWRAFRQITNIKHGQHLDVTAIDCLDLSEVDVNIHQFFKGYSEGRFDSYGWPQILKLKDWPPSNAFEERLPRHGAEFIKSLPFKEYTYPFIKKKKHKKKKKPKEQKHNEKKTQKEHKHYRYGFLNLAVKLPKDGLKPDLGPKTYIAYGFLQELGRGDSITKLHCDMSDAVNILTHTEEVPLTAEQLECVNELKKHHAAQDQVELYNNFQRDNDVRGMQQSSPLKKSKPDPDCIAFDNDEARPMLENHDHLDGSYNDQKTSMTDNTMADNLDEFMDQDEKSEPCCPTKEKSHCNLAYECGMTVDKKTMLQYERKGRKPPGGKSSKGHINDQSDQTDPEEVAIRVDAIAGTNVRESPAGVPQNGKESLLNRVTPLDSSVPSLTSDFEGLEYAEGGALWDIFRRQDVPKLHEFLMKHFREFRHIHCSPLHQDACAGVGYSLKDEQGRLVALGFVDSHMSSLIQAEGAVLVTHPIHDQTFYLTMEHKRKLKEEYGIEPWTFVQKLGDAVFIPAGCPHQVRNLKSCIKVALDFVSPENIKECVHLADEIRVLPTNHRGKEDKLEVKKMVIYAVQQVIKDLEEFGR</sequence>
<keyword evidence="6" id="KW-0539">Nucleus</keyword>
<evidence type="ECO:0000256" key="1">
    <source>
        <dbReference type="ARBA" id="ARBA00004123"/>
    </source>
</evidence>
<keyword evidence="7" id="KW-0862">Zinc</keyword>
<dbReference type="InterPro" id="IPR018866">
    <property type="entry name" value="Znf-4CXXC_R1"/>
</dbReference>
<dbReference type="InterPro" id="IPR045109">
    <property type="entry name" value="LSDs-like"/>
</dbReference>
<keyword evidence="5" id="KW-0804">Transcription</keyword>
<dbReference type="CDD" id="cd02208">
    <property type="entry name" value="cupin_RmlC-like"/>
    <property type="match status" value="1"/>
</dbReference>
<feature type="region of interest" description="Disordered" evidence="8">
    <location>
        <begin position="1"/>
        <end position="41"/>
    </location>
</feature>
<protein>
    <submittedName>
        <fullName evidence="11">JmjC domain containing protein</fullName>
    </submittedName>
</protein>
<evidence type="ECO:0000256" key="5">
    <source>
        <dbReference type="ARBA" id="ARBA00023163"/>
    </source>
</evidence>
<name>A0A9E7FXP7_9LILI</name>
<dbReference type="OrthoDB" id="1667110at2759"/>
<dbReference type="Proteomes" id="UP001055439">
    <property type="component" value="Chromosome 5"/>
</dbReference>
<dbReference type="GO" id="GO:0003712">
    <property type="term" value="F:transcription coregulator activity"/>
    <property type="evidence" value="ECO:0007669"/>
    <property type="project" value="TreeGrafter"/>
</dbReference>
<dbReference type="SMART" id="SM00558">
    <property type="entry name" value="JmjC"/>
    <property type="match status" value="1"/>
</dbReference>
<dbReference type="AlphaFoldDB" id="A0A9E7FXP7"/>
<dbReference type="PANTHER" id="PTHR12549:SF51">
    <property type="entry name" value="JMJC DOMAIN-CONTAINING PROTEIN"/>
    <property type="match status" value="1"/>
</dbReference>
<comment type="similarity">
    <text evidence="2">Belongs to the JARID1 histone demethylase family.</text>
</comment>
<reference evidence="11" key="1">
    <citation type="submission" date="2022-05" db="EMBL/GenBank/DDBJ databases">
        <title>The Musa troglodytarum L. genome provides insights into the mechanism of non-climacteric behaviour and enrichment of carotenoids.</title>
        <authorList>
            <person name="Wang J."/>
        </authorList>
    </citation>
    <scope>NUCLEOTIDE SEQUENCE</scope>
    <source>
        <tissue evidence="11">Leaf</tissue>
    </source>
</reference>
<dbReference type="GO" id="GO:0032454">
    <property type="term" value="F:histone H3K9 demethylase activity"/>
    <property type="evidence" value="ECO:0007669"/>
    <property type="project" value="InterPro"/>
</dbReference>
<dbReference type="Pfam" id="PF10497">
    <property type="entry name" value="zf-4CXXC_R1"/>
    <property type="match status" value="1"/>
</dbReference>
<comment type="subcellular location">
    <subcellularLocation>
        <location evidence="1">Nucleus</location>
    </subcellularLocation>
</comment>
<dbReference type="PROSITE" id="PS50089">
    <property type="entry name" value="ZF_RING_2"/>
    <property type="match status" value="1"/>
</dbReference>
<evidence type="ECO:0000256" key="8">
    <source>
        <dbReference type="SAM" id="MobiDB-lite"/>
    </source>
</evidence>
<feature type="domain" description="JmjC" evidence="10">
    <location>
        <begin position="556"/>
        <end position="982"/>
    </location>
</feature>
<dbReference type="EMBL" id="CP097507">
    <property type="protein sequence ID" value="URE04996.1"/>
    <property type="molecule type" value="Genomic_DNA"/>
</dbReference>
<evidence type="ECO:0000256" key="6">
    <source>
        <dbReference type="ARBA" id="ARBA00023242"/>
    </source>
</evidence>
<feature type="region of interest" description="Disordered" evidence="8">
    <location>
        <begin position="530"/>
        <end position="551"/>
    </location>
</feature>
<feature type="compositionally biased region" description="Low complexity" evidence="8">
    <location>
        <begin position="18"/>
        <end position="32"/>
    </location>
</feature>
<keyword evidence="3" id="KW-0479">Metal-binding</keyword>
<dbReference type="GO" id="GO:0006357">
    <property type="term" value="P:regulation of transcription by RNA polymerase II"/>
    <property type="evidence" value="ECO:0007669"/>
    <property type="project" value="TreeGrafter"/>
</dbReference>
<feature type="region of interest" description="Disordered" evidence="8">
    <location>
        <begin position="749"/>
        <end position="774"/>
    </location>
</feature>
<dbReference type="InterPro" id="IPR003347">
    <property type="entry name" value="JmjC_dom"/>
</dbReference>
<evidence type="ECO:0000256" key="3">
    <source>
        <dbReference type="ARBA" id="ARBA00022723"/>
    </source>
</evidence>
<feature type="compositionally biased region" description="Basic residues" evidence="8">
    <location>
        <begin position="1"/>
        <end position="10"/>
    </location>
</feature>
<feature type="region of interest" description="Disordered" evidence="8">
    <location>
        <begin position="647"/>
        <end position="673"/>
    </location>
</feature>
<feature type="domain" description="RING-type" evidence="9">
    <location>
        <begin position="88"/>
        <end position="135"/>
    </location>
</feature>
<evidence type="ECO:0000313" key="12">
    <source>
        <dbReference type="Proteomes" id="UP001055439"/>
    </source>
</evidence>
<dbReference type="SUPFAM" id="SSF51197">
    <property type="entry name" value="Clavaminate synthase-like"/>
    <property type="match status" value="1"/>
</dbReference>
<dbReference type="PANTHER" id="PTHR12549">
    <property type="entry name" value="JMJC DOMAIN-CONTAINING HISTONE DEMETHYLATION PROTEIN"/>
    <property type="match status" value="1"/>
</dbReference>
<dbReference type="GO" id="GO:0000785">
    <property type="term" value="C:chromatin"/>
    <property type="evidence" value="ECO:0007669"/>
    <property type="project" value="TreeGrafter"/>
</dbReference>
<dbReference type="PROSITE" id="PS51184">
    <property type="entry name" value="JMJC"/>
    <property type="match status" value="1"/>
</dbReference>
<dbReference type="GO" id="GO:0000118">
    <property type="term" value="C:histone deacetylase complex"/>
    <property type="evidence" value="ECO:0007669"/>
    <property type="project" value="TreeGrafter"/>
</dbReference>
<dbReference type="Pfam" id="PF02373">
    <property type="entry name" value="JmjC"/>
    <property type="match status" value="1"/>
</dbReference>
<dbReference type="Gene3D" id="2.60.120.650">
    <property type="entry name" value="Cupin"/>
    <property type="match status" value="3"/>
</dbReference>
<evidence type="ECO:0000256" key="4">
    <source>
        <dbReference type="ARBA" id="ARBA00023015"/>
    </source>
</evidence>
<gene>
    <name evidence="11" type="ORF">MUK42_32395</name>
</gene>
<dbReference type="InterPro" id="IPR001841">
    <property type="entry name" value="Znf_RING"/>
</dbReference>
<evidence type="ECO:0000256" key="2">
    <source>
        <dbReference type="ARBA" id="ARBA00006801"/>
    </source>
</evidence>